<reference evidence="5 6" key="1">
    <citation type="submission" date="2018-05" db="EMBL/GenBank/DDBJ databases">
        <title>Brachybacterium sp. M1HQ-2T, whole genome shotgun sequence.</title>
        <authorList>
            <person name="Tuo L."/>
        </authorList>
    </citation>
    <scope>NUCLEOTIDE SEQUENCE [LARGE SCALE GENOMIC DNA]</scope>
    <source>
        <strain evidence="5 6">M1HQ-2</strain>
    </source>
</reference>
<dbReference type="SMART" id="SM00342">
    <property type="entry name" value="HTH_ARAC"/>
    <property type="match status" value="1"/>
</dbReference>
<dbReference type="InterPro" id="IPR037923">
    <property type="entry name" value="HTH-like"/>
</dbReference>
<feature type="domain" description="HTH araC/xylS-type" evidence="4">
    <location>
        <begin position="162"/>
        <end position="259"/>
    </location>
</feature>
<dbReference type="PANTHER" id="PTHR46796:SF2">
    <property type="entry name" value="TRANSCRIPTIONAL REGULATORY PROTEIN"/>
    <property type="match status" value="1"/>
</dbReference>
<keyword evidence="6" id="KW-1185">Reference proteome</keyword>
<proteinExistence type="predicted"/>
<protein>
    <submittedName>
        <fullName evidence="5">AraC family transcriptional regulator</fullName>
    </submittedName>
</protein>
<evidence type="ECO:0000313" key="6">
    <source>
        <dbReference type="Proteomes" id="UP000245590"/>
    </source>
</evidence>
<keyword evidence="3" id="KW-0804">Transcription</keyword>
<evidence type="ECO:0000256" key="1">
    <source>
        <dbReference type="ARBA" id="ARBA00023015"/>
    </source>
</evidence>
<organism evidence="5 6">
    <name type="scientific">Brachybacterium endophyticum</name>
    <dbReference type="NCBI Taxonomy" id="2182385"/>
    <lineage>
        <taxon>Bacteria</taxon>
        <taxon>Bacillati</taxon>
        <taxon>Actinomycetota</taxon>
        <taxon>Actinomycetes</taxon>
        <taxon>Micrococcales</taxon>
        <taxon>Dermabacteraceae</taxon>
        <taxon>Brachybacterium</taxon>
    </lineage>
</organism>
<keyword evidence="2" id="KW-0238">DNA-binding</keyword>
<dbReference type="Pfam" id="PF12833">
    <property type="entry name" value="HTH_18"/>
    <property type="match status" value="1"/>
</dbReference>
<dbReference type="InterPro" id="IPR003313">
    <property type="entry name" value="AraC-bd"/>
</dbReference>
<dbReference type="SUPFAM" id="SSF46689">
    <property type="entry name" value="Homeodomain-like"/>
    <property type="match status" value="2"/>
</dbReference>
<evidence type="ECO:0000256" key="3">
    <source>
        <dbReference type="ARBA" id="ARBA00023163"/>
    </source>
</evidence>
<dbReference type="Pfam" id="PF02311">
    <property type="entry name" value="AraC_binding"/>
    <property type="match status" value="1"/>
</dbReference>
<dbReference type="AlphaFoldDB" id="A0A2U2RJE3"/>
<dbReference type="Gene3D" id="1.10.10.60">
    <property type="entry name" value="Homeodomain-like"/>
    <property type="match status" value="1"/>
</dbReference>
<comment type="caution">
    <text evidence="5">The sequence shown here is derived from an EMBL/GenBank/DDBJ whole genome shotgun (WGS) entry which is preliminary data.</text>
</comment>
<dbReference type="OrthoDB" id="186135at2"/>
<evidence type="ECO:0000313" key="5">
    <source>
        <dbReference type="EMBL" id="PWH05999.1"/>
    </source>
</evidence>
<dbReference type="InterPro" id="IPR009057">
    <property type="entry name" value="Homeodomain-like_sf"/>
</dbReference>
<dbReference type="PROSITE" id="PS01124">
    <property type="entry name" value="HTH_ARAC_FAMILY_2"/>
    <property type="match status" value="1"/>
</dbReference>
<evidence type="ECO:0000256" key="2">
    <source>
        <dbReference type="ARBA" id="ARBA00023125"/>
    </source>
</evidence>
<dbReference type="InterPro" id="IPR050204">
    <property type="entry name" value="AraC_XylS_family_regulators"/>
</dbReference>
<accession>A0A2U2RJE3</accession>
<dbReference type="PANTHER" id="PTHR46796">
    <property type="entry name" value="HTH-TYPE TRANSCRIPTIONAL ACTIVATOR RHAS-RELATED"/>
    <property type="match status" value="1"/>
</dbReference>
<dbReference type="GO" id="GO:0003700">
    <property type="term" value="F:DNA-binding transcription factor activity"/>
    <property type="evidence" value="ECO:0007669"/>
    <property type="project" value="InterPro"/>
</dbReference>
<evidence type="ECO:0000259" key="4">
    <source>
        <dbReference type="PROSITE" id="PS01124"/>
    </source>
</evidence>
<name>A0A2U2RJE3_9MICO</name>
<dbReference type="Proteomes" id="UP000245590">
    <property type="component" value="Unassembled WGS sequence"/>
</dbReference>
<dbReference type="GO" id="GO:0043565">
    <property type="term" value="F:sequence-specific DNA binding"/>
    <property type="evidence" value="ECO:0007669"/>
    <property type="project" value="InterPro"/>
</dbReference>
<keyword evidence="1" id="KW-0805">Transcription regulation</keyword>
<dbReference type="InterPro" id="IPR018060">
    <property type="entry name" value="HTH_AraC"/>
</dbReference>
<sequence>MTETVRAWRPEVPLLQEVLHARFEHHVYPAHTHDSWSVLLIDDGAVSYDLDRHAHEAVPAAVTLLPPHVPHDGRTAVPGDPFRKRVLYLDPEWLPAHAADAAARHPMLSTPEIVGAVERIHDALAAPGDALTVEGELLGLAQLVRPRLGENEETTSDRPLAQRLRRHLDDRFREAFTIAEVAEALGSSRAHLVRVFSQAYGIAPHRYVVGRRVDSARRLLLDGSSPAEAAAASGFHDQAHLTRHFRRVLGTTPGRFVAA</sequence>
<dbReference type="EMBL" id="QFKX01000003">
    <property type="protein sequence ID" value="PWH05999.1"/>
    <property type="molecule type" value="Genomic_DNA"/>
</dbReference>
<dbReference type="RefSeq" id="WP_109275746.1">
    <property type="nucleotide sequence ID" value="NZ_QFKX01000003.1"/>
</dbReference>
<dbReference type="SUPFAM" id="SSF51215">
    <property type="entry name" value="Regulatory protein AraC"/>
    <property type="match status" value="1"/>
</dbReference>
<gene>
    <name evidence="5" type="ORF">DEO23_09250</name>
</gene>